<dbReference type="GO" id="GO:0005886">
    <property type="term" value="C:plasma membrane"/>
    <property type="evidence" value="ECO:0007669"/>
    <property type="project" value="UniProtKB-SubCell"/>
</dbReference>
<proteinExistence type="inferred from homology"/>
<keyword evidence="7 13" id="KW-0812">Transmembrane</keyword>
<dbReference type="STRING" id="1795632.TH606_03455"/>
<dbReference type="GO" id="GO:0009055">
    <property type="term" value="F:electron transfer activity"/>
    <property type="evidence" value="ECO:0007669"/>
    <property type="project" value="UniProtKB-UniRule"/>
</dbReference>
<evidence type="ECO:0000256" key="1">
    <source>
        <dbReference type="ARBA" id="ARBA00004429"/>
    </source>
</evidence>
<evidence type="ECO:0000256" key="9">
    <source>
        <dbReference type="ARBA" id="ARBA00022982"/>
    </source>
</evidence>
<dbReference type="InterPro" id="IPR002585">
    <property type="entry name" value="Cyt-d_ubiquinol_oxidase_su_1"/>
</dbReference>
<reference evidence="14 15" key="1">
    <citation type="submission" date="2016-02" db="EMBL/GenBank/DDBJ databases">
        <title>Draft genome sequence of Thermodesulfatator sp. S606.</title>
        <authorList>
            <person name="Lai Q."/>
            <person name="Cao J."/>
            <person name="Dupont S."/>
            <person name="Shao Z."/>
            <person name="Jebbar M."/>
            <person name="Alain K."/>
        </authorList>
    </citation>
    <scope>NUCLEOTIDE SEQUENCE [LARGE SCALE GENOMIC DNA]</scope>
    <source>
        <strain evidence="14 15">S606</strain>
    </source>
</reference>
<dbReference type="GO" id="GO:0046872">
    <property type="term" value="F:metal ion binding"/>
    <property type="evidence" value="ECO:0007669"/>
    <property type="project" value="UniProtKB-UniRule"/>
</dbReference>
<evidence type="ECO:0000313" key="14">
    <source>
        <dbReference type="EMBL" id="OAG28102.1"/>
    </source>
</evidence>
<name>A0A177EA78_9BACT</name>
<feature type="transmembrane region" description="Helical" evidence="13">
    <location>
        <begin position="12"/>
        <end position="37"/>
    </location>
</feature>
<evidence type="ECO:0000256" key="12">
    <source>
        <dbReference type="ARBA" id="ARBA00023136"/>
    </source>
</evidence>
<evidence type="ECO:0000256" key="4">
    <source>
        <dbReference type="ARBA" id="ARBA00022475"/>
    </source>
</evidence>
<comment type="similarity">
    <text evidence="2 13">Belongs to the cytochrome ubiquinol oxidase subunit 1 family.</text>
</comment>
<dbReference type="GO" id="GO:0020037">
    <property type="term" value="F:heme binding"/>
    <property type="evidence" value="ECO:0007669"/>
    <property type="project" value="TreeGrafter"/>
</dbReference>
<feature type="transmembrane region" description="Helical" evidence="13">
    <location>
        <begin position="91"/>
        <end position="116"/>
    </location>
</feature>
<feature type="transmembrane region" description="Helical" evidence="13">
    <location>
        <begin position="353"/>
        <end position="375"/>
    </location>
</feature>
<dbReference type="OrthoDB" id="9807042at2"/>
<evidence type="ECO:0000256" key="7">
    <source>
        <dbReference type="ARBA" id="ARBA00022692"/>
    </source>
</evidence>
<keyword evidence="15" id="KW-1185">Reference proteome</keyword>
<dbReference type="GO" id="GO:0019646">
    <property type="term" value="P:aerobic electron transport chain"/>
    <property type="evidence" value="ECO:0007669"/>
    <property type="project" value="InterPro"/>
</dbReference>
<keyword evidence="4 13" id="KW-1003">Cell membrane</keyword>
<evidence type="ECO:0000256" key="2">
    <source>
        <dbReference type="ARBA" id="ARBA00009819"/>
    </source>
</evidence>
<dbReference type="EMBL" id="LSFI01000012">
    <property type="protein sequence ID" value="OAG28102.1"/>
    <property type="molecule type" value="Genomic_DNA"/>
</dbReference>
<keyword evidence="3 13" id="KW-0813">Transport</keyword>
<dbReference type="RefSeq" id="WP_068541304.1">
    <property type="nucleotide sequence ID" value="NZ_LSFI01000012.1"/>
</dbReference>
<feature type="transmembrane region" description="Helical" evidence="13">
    <location>
        <begin position="58"/>
        <end position="79"/>
    </location>
</feature>
<dbReference type="Pfam" id="PF01654">
    <property type="entry name" value="Cyt_bd_oxida_I"/>
    <property type="match status" value="1"/>
</dbReference>
<dbReference type="PIRSF" id="PIRSF006446">
    <property type="entry name" value="Cyt_quinol_oxidase_1"/>
    <property type="match status" value="1"/>
</dbReference>
<feature type="transmembrane region" description="Helical" evidence="13">
    <location>
        <begin position="402"/>
        <end position="425"/>
    </location>
</feature>
<keyword evidence="10 13" id="KW-1133">Transmembrane helix</keyword>
<evidence type="ECO:0000256" key="13">
    <source>
        <dbReference type="PIRNR" id="PIRNR006446"/>
    </source>
</evidence>
<keyword evidence="11 13" id="KW-0408">Iron</keyword>
<evidence type="ECO:0000256" key="11">
    <source>
        <dbReference type="ARBA" id="ARBA00023004"/>
    </source>
</evidence>
<organism evidence="14 15">
    <name type="scientific">Thermodesulfatator autotrophicus</name>
    <dbReference type="NCBI Taxonomy" id="1795632"/>
    <lineage>
        <taxon>Bacteria</taxon>
        <taxon>Pseudomonadati</taxon>
        <taxon>Thermodesulfobacteriota</taxon>
        <taxon>Thermodesulfobacteria</taxon>
        <taxon>Thermodesulfobacteriales</taxon>
        <taxon>Thermodesulfatatoraceae</taxon>
        <taxon>Thermodesulfatator</taxon>
    </lineage>
</organism>
<accession>A0A177EA78</accession>
<dbReference type="GO" id="GO:0016682">
    <property type="term" value="F:oxidoreductase activity, acting on diphenols and related substances as donors, oxygen as acceptor"/>
    <property type="evidence" value="ECO:0007669"/>
    <property type="project" value="TreeGrafter"/>
</dbReference>
<evidence type="ECO:0000256" key="5">
    <source>
        <dbReference type="ARBA" id="ARBA00022519"/>
    </source>
</evidence>
<keyword evidence="12 13" id="KW-0472">Membrane</keyword>
<dbReference type="Proteomes" id="UP000076964">
    <property type="component" value="Unassembled WGS sequence"/>
</dbReference>
<keyword evidence="9 13" id="KW-0249">Electron transport</keyword>
<feature type="transmembrane region" description="Helical" evidence="13">
    <location>
        <begin position="218"/>
        <end position="234"/>
    </location>
</feature>
<sequence length="451" mass="51392">MFDVVLLSRLQFAVATLFHFLFVPLTLGLSLLTAIYETLYVKTGDEDYKRAAKFWGKLFLINFALGVVTGITLEFQFGTNWSRYSMYVGDIFGSLLAIEATLAFFLESTFIAVWHFGWNRLSPKLHALCIWLVAIASNISALWILLANGWMQNPVGYVLRNNRAELESFWAVITNPFGWLEFFHTTAAAYVLAGFFVLGISAWHLIRKNEVTFFKKSFRVAAIWTFAFSVFLVINGDIHGSHVAHTQPTKLAAMESLWETQRGAPLYLLVIPDEENERNKVEFLPIPKLLSFISYHDFNAEVKGLKEWPKEERPPVAITFWSFRIMVGLGFLFVLMSLWAFLKRNNPEKEKTLLRLLPWIIPLPYLACELGWIVAEVGRQPWIVYGLMKTAEAVSPVAPVQVAISLVAFILVYTFLGLVDFYLLFKFARKGPEPKETESATELTSEQPVTT</sequence>
<dbReference type="AlphaFoldDB" id="A0A177EA78"/>
<keyword evidence="8 13" id="KW-0479">Metal-binding</keyword>
<dbReference type="PANTHER" id="PTHR30365:SF0">
    <property type="entry name" value="CYTOCHROME BD-I UBIQUINOL OXIDASE SUBUNIT 1"/>
    <property type="match status" value="1"/>
</dbReference>
<dbReference type="PANTHER" id="PTHR30365">
    <property type="entry name" value="CYTOCHROME D UBIQUINOL OXIDASE"/>
    <property type="match status" value="1"/>
</dbReference>
<keyword evidence="6 13" id="KW-0349">Heme</keyword>
<feature type="transmembrane region" description="Helical" evidence="13">
    <location>
        <begin position="187"/>
        <end position="206"/>
    </location>
</feature>
<evidence type="ECO:0000256" key="8">
    <source>
        <dbReference type="ARBA" id="ARBA00022723"/>
    </source>
</evidence>
<comment type="subcellular location">
    <subcellularLocation>
        <location evidence="1">Cell inner membrane</location>
        <topology evidence="1">Multi-pass membrane protein</topology>
    </subcellularLocation>
</comment>
<protein>
    <submittedName>
        <fullName evidence="14">Cytochrome D ubiquinol oxidase subunit I</fullName>
    </submittedName>
</protein>
<evidence type="ECO:0000256" key="6">
    <source>
        <dbReference type="ARBA" id="ARBA00022617"/>
    </source>
</evidence>
<keyword evidence="5" id="KW-0997">Cell inner membrane</keyword>
<evidence type="ECO:0000256" key="3">
    <source>
        <dbReference type="ARBA" id="ARBA00022448"/>
    </source>
</evidence>
<evidence type="ECO:0000313" key="15">
    <source>
        <dbReference type="Proteomes" id="UP000076964"/>
    </source>
</evidence>
<gene>
    <name evidence="14" type="ORF">TH606_03455</name>
</gene>
<evidence type="ECO:0000256" key="10">
    <source>
        <dbReference type="ARBA" id="ARBA00022989"/>
    </source>
</evidence>
<dbReference type="GO" id="GO:0070069">
    <property type="term" value="C:cytochrome complex"/>
    <property type="evidence" value="ECO:0007669"/>
    <property type="project" value="UniProtKB-UniRule"/>
</dbReference>
<comment type="caution">
    <text evidence="14">The sequence shown here is derived from an EMBL/GenBank/DDBJ whole genome shotgun (WGS) entry which is preliminary data.</text>
</comment>
<feature type="transmembrane region" description="Helical" evidence="13">
    <location>
        <begin position="128"/>
        <end position="151"/>
    </location>
</feature>
<feature type="transmembrane region" description="Helical" evidence="13">
    <location>
        <begin position="318"/>
        <end position="341"/>
    </location>
</feature>